<organism evidence="1 2">
    <name type="scientific">Peronospora belbahrii</name>
    <dbReference type="NCBI Taxonomy" id="622444"/>
    <lineage>
        <taxon>Eukaryota</taxon>
        <taxon>Sar</taxon>
        <taxon>Stramenopiles</taxon>
        <taxon>Oomycota</taxon>
        <taxon>Peronosporomycetes</taxon>
        <taxon>Peronosporales</taxon>
        <taxon>Peronosporaceae</taxon>
        <taxon>Peronospora</taxon>
    </lineage>
</organism>
<dbReference type="EMBL" id="CAKKTJ010000099">
    <property type="protein sequence ID" value="CAH0474200.1"/>
    <property type="molecule type" value="Genomic_DNA"/>
</dbReference>
<reference evidence="1" key="1">
    <citation type="submission" date="2021-11" db="EMBL/GenBank/DDBJ databases">
        <authorList>
            <person name="Islam A."/>
            <person name="Islam S."/>
            <person name="Flora M.S."/>
            <person name="Rahman M."/>
            <person name="Ziaur R.M."/>
            <person name="Epstein J.H."/>
            <person name="Hassan M."/>
            <person name="Klassen M."/>
            <person name="Woodard K."/>
            <person name="Webb A."/>
            <person name="Webby R.J."/>
            <person name="El Zowalaty M.E."/>
        </authorList>
    </citation>
    <scope>NUCLEOTIDE SEQUENCE</scope>
    <source>
        <strain evidence="1">Pbs3</strain>
    </source>
</reference>
<dbReference type="Proteomes" id="UP001160483">
    <property type="component" value="Unassembled WGS sequence"/>
</dbReference>
<proteinExistence type="predicted"/>
<protein>
    <submittedName>
        <fullName evidence="1">Uncharacterized protein</fullName>
    </submittedName>
</protein>
<name>A0AAU9KLK9_9STRA</name>
<accession>A0AAU9KLK9</accession>
<dbReference type="AlphaFoldDB" id="A0AAU9KLK9"/>
<sequence length="189" mass="21256">MLTLLGTNVATVQSVSDEAKYASSALTPPIAGDDTSFVKRHLRSMLTSDPATTNIEERVAVPKFLDLPSNVLSEGLTSVKHGLAKFQRWLVKILKRVSLKRQNDEVSLKRQNDEVSLKRQNDEVSLKEKIFGEKDLNKLSDKDVFEEVITKVKDLGLEPKAYKLMAQDKGFRVRRGINERSGISRSCRI</sequence>
<evidence type="ECO:0000313" key="1">
    <source>
        <dbReference type="EMBL" id="CAH0474200.1"/>
    </source>
</evidence>
<gene>
    <name evidence="1" type="ORF">PBS003_LOCUS1064</name>
</gene>
<comment type="caution">
    <text evidence="1">The sequence shown here is derived from an EMBL/GenBank/DDBJ whole genome shotgun (WGS) entry which is preliminary data.</text>
</comment>
<evidence type="ECO:0000313" key="2">
    <source>
        <dbReference type="Proteomes" id="UP001160483"/>
    </source>
</evidence>